<accession>A0AAD5AF86</accession>
<dbReference type="PANTHER" id="PTHR46831">
    <property type="entry name" value="ZINC FINGER MYND DOMAIN-CONTAINING PROTEIN 19"/>
    <property type="match status" value="1"/>
</dbReference>
<dbReference type="GO" id="GO:0008270">
    <property type="term" value="F:zinc ion binding"/>
    <property type="evidence" value="ECO:0007669"/>
    <property type="project" value="UniProtKB-KW"/>
</dbReference>
<keyword evidence="3" id="KW-0862">Zinc</keyword>
<dbReference type="PANTHER" id="PTHR46831:SF1">
    <property type="entry name" value="ZINC FINGER MYND DOMAIN-CONTAINING PROTEIN 19"/>
    <property type="match status" value="1"/>
</dbReference>
<dbReference type="Proteomes" id="UP001205998">
    <property type="component" value="Unassembled WGS sequence"/>
</dbReference>
<reference evidence="6" key="1">
    <citation type="submission" date="2018-07" db="EMBL/GenBank/DDBJ databases">
        <title>Comparative genomics of catfishes provides insights into carnivory and benthic adaptation.</title>
        <authorList>
            <person name="Zhang Y."/>
            <person name="Wang D."/>
            <person name="Peng Z."/>
            <person name="Zheng S."/>
            <person name="Shao F."/>
            <person name="Tao W."/>
        </authorList>
    </citation>
    <scope>NUCLEOTIDE SEQUENCE</scope>
    <source>
        <strain evidence="6">Chongqing</strain>
    </source>
</reference>
<dbReference type="GO" id="GO:0045202">
    <property type="term" value="C:synapse"/>
    <property type="evidence" value="ECO:0007669"/>
    <property type="project" value="TreeGrafter"/>
</dbReference>
<dbReference type="InterPro" id="IPR032978">
    <property type="entry name" value="ZMYND19"/>
</dbReference>
<dbReference type="SUPFAM" id="SSF54060">
    <property type="entry name" value="His-Me finger endonucleases"/>
    <property type="match status" value="1"/>
</dbReference>
<dbReference type="InterPro" id="IPR003615">
    <property type="entry name" value="HNH_nuc"/>
</dbReference>
<keyword evidence="7" id="KW-1185">Reference proteome</keyword>
<sequence length="352" mass="40663">MEQLILCPLSVLGTNRSLDFRSFTRNALVIRVPELSVVTVVSRENYEFTYLQEPSNSVKERRLWAGRTGLIPCFDWLVGLKPTKQTVSGVRHCQISRAAIGRKWLARFTDWLLLVSRAVRPVARLMSDFKLGIVRLGRVAGKTKYTLIDEQDIPLVENYAFEARMEVDADGNGAKIFAYAFDISKGRWAGRPLHELLWEKHRGGIAPSFQVVHINAVTVDNRLDNLRLVPVGWTPKPEELSSKQREQSLYWLAIQQVPADPVEEQYLELGRTRYYNANGELVEEEECSCTYYECHYPPCSLIERRLREFNICGRCQVARYCGSQCQQRDWPAHKKQCRERKRVLALESEPER</sequence>
<evidence type="ECO:0000256" key="3">
    <source>
        <dbReference type="ARBA" id="ARBA00022833"/>
    </source>
</evidence>
<evidence type="ECO:0000313" key="6">
    <source>
        <dbReference type="EMBL" id="KAI5615649.1"/>
    </source>
</evidence>
<dbReference type="AlphaFoldDB" id="A0AAD5AF86"/>
<gene>
    <name evidence="6" type="ORF">C0J50_0330</name>
</gene>
<evidence type="ECO:0000256" key="2">
    <source>
        <dbReference type="ARBA" id="ARBA00022771"/>
    </source>
</evidence>
<dbReference type="EMBL" id="MU554589">
    <property type="protein sequence ID" value="KAI5615649.1"/>
    <property type="molecule type" value="Genomic_DNA"/>
</dbReference>
<evidence type="ECO:0000313" key="7">
    <source>
        <dbReference type="Proteomes" id="UP001205998"/>
    </source>
</evidence>
<comment type="caution">
    <text evidence="6">The sequence shown here is derived from an EMBL/GenBank/DDBJ whole genome shotgun (WGS) entry which is preliminary data.</text>
</comment>
<name>A0AAD5AF86_SILAS</name>
<evidence type="ECO:0000259" key="5">
    <source>
        <dbReference type="PROSITE" id="PS50865"/>
    </source>
</evidence>
<dbReference type="Pfam" id="PF13392">
    <property type="entry name" value="HNH_3"/>
    <property type="match status" value="1"/>
</dbReference>
<proteinExistence type="predicted"/>
<dbReference type="InterPro" id="IPR044925">
    <property type="entry name" value="His-Me_finger_sf"/>
</dbReference>
<protein>
    <submittedName>
        <fullName evidence="6">Zinc finger MYND domain-containing protein 19</fullName>
    </submittedName>
</protein>
<dbReference type="GO" id="GO:0016020">
    <property type="term" value="C:membrane"/>
    <property type="evidence" value="ECO:0007669"/>
    <property type="project" value="TreeGrafter"/>
</dbReference>
<dbReference type="InterPro" id="IPR002893">
    <property type="entry name" value="Znf_MYND"/>
</dbReference>
<dbReference type="SUPFAM" id="SSF144232">
    <property type="entry name" value="HIT/MYND zinc finger-like"/>
    <property type="match status" value="1"/>
</dbReference>
<evidence type="ECO:0000256" key="1">
    <source>
        <dbReference type="ARBA" id="ARBA00022723"/>
    </source>
</evidence>
<keyword evidence="1" id="KW-0479">Metal-binding</keyword>
<organism evidence="6 7">
    <name type="scientific">Silurus asotus</name>
    <name type="common">Amur catfish</name>
    <name type="synonym">Parasilurus asotus</name>
    <dbReference type="NCBI Taxonomy" id="30991"/>
    <lineage>
        <taxon>Eukaryota</taxon>
        <taxon>Metazoa</taxon>
        <taxon>Chordata</taxon>
        <taxon>Craniata</taxon>
        <taxon>Vertebrata</taxon>
        <taxon>Euteleostomi</taxon>
        <taxon>Actinopterygii</taxon>
        <taxon>Neopterygii</taxon>
        <taxon>Teleostei</taxon>
        <taxon>Ostariophysi</taxon>
        <taxon>Siluriformes</taxon>
        <taxon>Siluridae</taxon>
        <taxon>Silurus</taxon>
    </lineage>
</organism>
<feature type="domain" description="MYND-type" evidence="5">
    <location>
        <begin position="299"/>
        <end position="337"/>
    </location>
</feature>
<dbReference type="GO" id="GO:0005737">
    <property type="term" value="C:cytoplasm"/>
    <property type="evidence" value="ECO:0007669"/>
    <property type="project" value="TreeGrafter"/>
</dbReference>
<dbReference type="Pfam" id="PF01753">
    <property type="entry name" value="zf-MYND"/>
    <property type="match status" value="1"/>
</dbReference>
<dbReference type="PROSITE" id="PS50865">
    <property type="entry name" value="ZF_MYND_2"/>
    <property type="match status" value="1"/>
</dbReference>
<keyword evidence="2 4" id="KW-0863">Zinc-finger</keyword>
<dbReference type="Gene3D" id="6.10.140.2220">
    <property type="match status" value="1"/>
</dbReference>
<evidence type="ECO:0000256" key="4">
    <source>
        <dbReference type="PROSITE-ProRule" id="PRU00134"/>
    </source>
</evidence>